<proteinExistence type="predicted"/>
<keyword evidence="4" id="KW-1185">Reference proteome</keyword>
<feature type="compositionally biased region" description="Basic and acidic residues" evidence="2">
    <location>
        <begin position="78"/>
        <end position="88"/>
    </location>
</feature>
<dbReference type="OrthoDB" id="299068at2759"/>
<protein>
    <submittedName>
        <fullName evidence="3">Uncharacterized protein</fullName>
    </submittedName>
</protein>
<feature type="compositionally biased region" description="Low complexity" evidence="2">
    <location>
        <begin position="15"/>
        <end position="31"/>
    </location>
</feature>
<dbReference type="EMBL" id="MPUH01000587">
    <property type="protein sequence ID" value="OMJ77215.1"/>
    <property type="molecule type" value="Genomic_DNA"/>
</dbReference>
<comment type="caution">
    <text evidence="3">The sequence shown here is derived from an EMBL/GenBank/DDBJ whole genome shotgun (WGS) entry which is preliminary data.</text>
</comment>
<evidence type="ECO:0000256" key="1">
    <source>
        <dbReference type="SAM" id="Coils"/>
    </source>
</evidence>
<feature type="region of interest" description="Disordered" evidence="2">
    <location>
        <begin position="1"/>
        <end position="90"/>
    </location>
</feature>
<sequence length="667" mass="75504">MSNVSSIPGIRKSIVETSGSSQSSSKIEASADQTTVINVENYPECEEIDKNKNTNESVFSPRLKQKKKPIAPPQSSEKPQDPKSKKNFNEFLSKMEQFQRAKNEKINILQALKKEQEEKEIKCIPKVKMSEKSKKILEEKKKKVESNNEIAGIAKFLPFTPSPQVPKNLSNTKSQSNSTKTLINKQLFDNQTKPLIDEYASTSSLSKPKLQPTIKDSPISNSNTEKVLASKFIKEYNQKFDEISKGKLTLDANKTKELLKILFFMSDNIESSLKKDNEEKLFVKLWKITGAEDCQEILMENLRTFLMGVMNFFLASMSHGDDSVGFGKIVSGKYYLNQEEVLRIHKMFLMFYDNRMVGLKKISAQNNIEKLIKMEDVMKAIKNKEPKILYTGGKSNEISKLTKILSEKNLKPSTSNVKSPRVSSTKRVQKQISRIEHFKTPGPKRVHANLNTSFRSARSKSGSRPQSRLARLDSKRSSISEAEGQIITSDKISDPSILLKAQDLLGAFASKHKKEKQPKGQQNEVRVKNRPKAETRENMQKEKLNDKKNEPGQDTEDKDKEKNDGISSSKLIFKKKQRLKSLGSSKNFDLDLRKATELIKKNLNKSPEKLGYYDEVVVDVNMPDGSMKTLVIPQGSNQKAIVSKFVKENGLSAEMGRTLLENILNSY</sequence>
<evidence type="ECO:0000256" key="2">
    <source>
        <dbReference type="SAM" id="MobiDB-lite"/>
    </source>
</evidence>
<evidence type="ECO:0000313" key="4">
    <source>
        <dbReference type="Proteomes" id="UP000187209"/>
    </source>
</evidence>
<keyword evidence="1" id="KW-0175">Coiled coil</keyword>
<gene>
    <name evidence="3" type="ORF">SteCoe_23252</name>
</gene>
<accession>A0A1R2BKS1</accession>
<name>A0A1R2BKS1_9CILI</name>
<feature type="compositionally biased region" description="Basic and acidic residues" evidence="2">
    <location>
        <begin position="525"/>
        <end position="564"/>
    </location>
</feature>
<feature type="compositionally biased region" description="Polar residues" evidence="2">
    <location>
        <begin position="453"/>
        <end position="466"/>
    </location>
</feature>
<feature type="region of interest" description="Disordered" evidence="2">
    <location>
        <begin position="453"/>
        <end position="482"/>
    </location>
</feature>
<dbReference type="Proteomes" id="UP000187209">
    <property type="component" value="Unassembled WGS sequence"/>
</dbReference>
<reference evidence="3 4" key="1">
    <citation type="submission" date="2016-11" db="EMBL/GenBank/DDBJ databases">
        <title>The macronuclear genome of Stentor coeruleus: a giant cell with tiny introns.</title>
        <authorList>
            <person name="Slabodnick M."/>
            <person name="Ruby J.G."/>
            <person name="Reiff S.B."/>
            <person name="Swart E.C."/>
            <person name="Gosai S."/>
            <person name="Prabakaran S."/>
            <person name="Witkowska E."/>
            <person name="Larue G.E."/>
            <person name="Fisher S."/>
            <person name="Freeman R.M."/>
            <person name="Gunawardena J."/>
            <person name="Chu W."/>
            <person name="Stover N.A."/>
            <person name="Gregory B.D."/>
            <person name="Nowacki M."/>
            <person name="Derisi J."/>
            <person name="Roy S.W."/>
            <person name="Marshall W.F."/>
            <person name="Sood P."/>
        </authorList>
    </citation>
    <scope>NUCLEOTIDE SEQUENCE [LARGE SCALE GENOMIC DNA]</scope>
    <source>
        <strain evidence="3">WM001</strain>
    </source>
</reference>
<feature type="region of interest" description="Disordered" evidence="2">
    <location>
        <begin position="511"/>
        <end position="568"/>
    </location>
</feature>
<feature type="coiled-coil region" evidence="1">
    <location>
        <begin position="95"/>
        <end position="147"/>
    </location>
</feature>
<organism evidence="3 4">
    <name type="scientific">Stentor coeruleus</name>
    <dbReference type="NCBI Taxonomy" id="5963"/>
    <lineage>
        <taxon>Eukaryota</taxon>
        <taxon>Sar</taxon>
        <taxon>Alveolata</taxon>
        <taxon>Ciliophora</taxon>
        <taxon>Postciliodesmatophora</taxon>
        <taxon>Heterotrichea</taxon>
        <taxon>Heterotrichida</taxon>
        <taxon>Stentoridae</taxon>
        <taxon>Stentor</taxon>
    </lineage>
</organism>
<evidence type="ECO:0000313" key="3">
    <source>
        <dbReference type="EMBL" id="OMJ77215.1"/>
    </source>
</evidence>
<dbReference type="AlphaFoldDB" id="A0A1R2BKS1"/>